<dbReference type="SMART" id="SM00355">
    <property type="entry name" value="ZnF_C2H2"/>
    <property type="match status" value="2"/>
</dbReference>
<dbReference type="GO" id="GO:0005634">
    <property type="term" value="C:nucleus"/>
    <property type="evidence" value="ECO:0007669"/>
    <property type="project" value="UniProtKB-SubCell"/>
</dbReference>
<dbReference type="FunFam" id="3.30.160.60:FF:001382">
    <property type="entry name" value="Transcriptional repressor"/>
    <property type="match status" value="1"/>
</dbReference>
<dbReference type="InterPro" id="IPR013087">
    <property type="entry name" value="Znf_C2H2_type"/>
</dbReference>
<dbReference type="Gene3D" id="3.30.160.60">
    <property type="entry name" value="Classic Zinc Finger"/>
    <property type="match status" value="2"/>
</dbReference>
<keyword evidence="7" id="KW-0539">Nucleus</keyword>
<evidence type="ECO:0000256" key="7">
    <source>
        <dbReference type="ARBA" id="ARBA00023242"/>
    </source>
</evidence>
<feature type="domain" description="C2H2-type" evidence="10">
    <location>
        <begin position="203"/>
        <end position="232"/>
    </location>
</feature>
<accession>A0AA35JAR1</accession>
<dbReference type="InterPro" id="IPR036236">
    <property type="entry name" value="Znf_C2H2_sf"/>
</dbReference>
<name>A0AA35JAR1_SACUV</name>
<dbReference type="GO" id="GO:2000218">
    <property type="term" value="P:negative regulation of invasive growth in response to glucose limitation"/>
    <property type="evidence" value="ECO:0007669"/>
    <property type="project" value="UniProtKB-ARBA"/>
</dbReference>
<organism evidence="11 12">
    <name type="scientific">Saccharomyces uvarum</name>
    <name type="common">Yeast</name>
    <name type="synonym">Saccharomyces bayanus var. uvarum</name>
    <dbReference type="NCBI Taxonomy" id="230603"/>
    <lineage>
        <taxon>Eukaryota</taxon>
        <taxon>Fungi</taxon>
        <taxon>Dikarya</taxon>
        <taxon>Ascomycota</taxon>
        <taxon>Saccharomycotina</taxon>
        <taxon>Saccharomycetes</taxon>
        <taxon>Saccharomycetales</taxon>
        <taxon>Saccharomycetaceae</taxon>
        <taxon>Saccharomyces</taxon>
    </lineage>
</organism>
<dbReference type="AlphaFoldDB" id="A0AA35JAR1"/>
<dbReference type="PANTHER" id="PTHR14003:SF19">
    <property type="entry name" value="YY2 TRANSCRIPTION FACTOR"/>
    <property type="match status" value="1"/>
</dbReference>
<evidence type="ECO:0000256" key="4">
    <source>
        <dbReference type="ARBA" id="ARBA00022737"/>
    </source>
</evidence>
<dbReference type="Proteomes" id="UP001162090">
    <property type="component" value="Chromosome 2"/>
</dbReference>
<dbReference type="GO" id="GO:0008270">
    <property type="term" value="F:zinc ion binding"/>
    <property type="evidence" value="ECO:0007669"/>
    <property type="project" value="UniProtKB-KW"/>
</dbReference>
<feature type="domain" description="C2H2-type" evidence="10">
    <location>
        <begin position="175"/>
        <end position="202"/>
    </location>
</feature>
<keyword evidence="6" id="KW-0862">Zinc</keyword>
<dbReference type="GO" id="GO:0000785">
    <property type="term" value="C:chromatin"/>
    <property type="evidence" value="ECO:0007669"/>
    <property type="project" value="TreeGrafter"/>
</dbReference>
<evidence type="ECO:0000313" key="11">
    <source>
        <dbReference type="EMBL" id="CAI4055129.1"/>
    </source>
</evidence>
<keyword evidence="4" id="KW-0677">Repeat</keyword>
<dbReference type="PANTHER" id="PTHR14003">
    <property type="entry name" value="TRANSCRIPTIONAL REPRESSOR PROTEIN YY"/>
    <property type="match status" value="1"/>
</dbReference>
<dbReference type="GO" id="GO:2000221">
    <property type="term" value="P:negative regulation of pseudohyphal growth"/>
    <property type="evidence" value="ECO:0007669"/>
    <property type="project" value="UniProtKB-ARBA"/>
</dbReference>
<feature type="compositionally biased region" description="Polar residues" evidence="9">
    <location>
        <begin position="103"/>
        <end position="137"/>
    </location>
</feature>
<evidence type="ECO:0000313" key="12">
    <source>
        <dbReference type="Proteomes" id="UP001162090"/>
    </source>
</evidence>
<dbReference type="GO" id="GO:0000122">
    <property type="term" value="P:negative regulation of transcription by RNA polymerase II"/>
    <property type="evidence" value="ECO:0007669"/>
    <property type="project" value="UniProtKB-ARBA"/>
</dbReference>
<keyword evidence="5 8" id="KW-0863">Zinc-finger</keyword>
<dbReference type="PROSITE" id="PS00028">
    <property type="entry name" value="ZINC_FINGER_C2H2_1"/>
    <property type="match status" value="2"/>
</dbReference>
<reference evidence="11" key="1">
    <citation type="submission" date="2022-10" db="EMBL/GenBank/DDBJ databases">
        <authorList>
            <person name="Byrne P K."/>
        </authorList>
    </citation>
    <scope>NUCLEOTIDE SEQUENCE</scope>
    <source>
        <strain evidence="11">CBS7001</strain>
    </source>
</reference>
<keyword evidence="3" id="KW-0479">Metal-binding</keyword>
<proteinExistence type="predicted"/>
<dbReference type="GO" id="GO:0005667">
    <property type="term" value="C:transcription regulator complex"/>
    <property type="evidence" value="ECO:0007669"/>
    <property type="project" value="TreeGrafter"/>
</dbReference>
<comment type="subcellular location">
    <subcellularLocation>
        <location evidence="1">Nucleus</location>
    </subcellularLocation>
</comment>
<evidence type="ECO:0000256" key="9">
    <source>
        <dbReference type="SAM" id="MobiDB-lite"/>
    </source>
</evidence>
<dbReference type="FunFam" id="3.30.160.60:FF:002263">
    <property type="entry name" value="Nrg1p"/>
    <property type="match status" value="1"/>
</dbReference>
<dbReference type="PROSITE" id="PS50157">
    <property type="entry name" value="ZINC_FINGER_C2H2_2"/>
    <property type="match status" value="2"/>
</dbReference>
<keyword evidence="2" id="KW-0678">Repressor</keyword>
<dbReference type="SUPFAM" id="SSF57667">
    <property type="entry name" value="beta-beta-alpha zinc fingers"/>
    <property type="match status" value="1"/>
</dbReference>
<evidence type="ECO:0000256" key="1">
    <source>
        <dbReference type="ARBA" id="ARBA00004123"/>
    </source>
</evidence>
<feature type="region of interest" description="Disordered" evidence="9">
    <location>
        <begin position="103"/>
        <end position="142"/>
    </location>
</feature>
<evidence type="ECO:0000256" key="3">
    <source>
        <dbReference type="ARBA" id="ARBA00022723"/>
    </source>
</evidence>
<evidence type="ECO:0000256" key="8">
    <source>
        <dbReference type="PROSITE-ProRule" id="PRU00042"/>
    </source>
</evidence>
<sequence length="232" mass="26882">MFYPYNYSNVNVSTIPVLPGISAFDRRSDQEEIVEINPERKYQTLLPVLTNSHVVENELKHKLNKTAFDFGYHTKSEDGSENFEPKYLTTPNLQMRSVSFDNSSLQYNSDSSEKSPLSQLNSNSSIIRQTDSGTVSNDEYDNMGNIRYSLKTRKQRTDPKNTLSDEEDLEQRRKYICKICARGFTTSGHLARHNRIHTGEKNHCCPYKGCTQRFSRHDNCLQHYRTHLKKGE</sequence>
<dbReference type="EMBL" id="OX365913">
    <property type="protein sequence ID" value="CAI4055129.1"/>
    <property type="molecule type" value="Genomic_DNA"/>
</dbReference>
<dbReference type="GO" id="GO:0043709">
    <property type="term" value="P:cell adhesion involved in single-species biofilm formation"/>
    <property type="evidence" value="ECO:0007669"/>
    <property type="project" value="UniProtKB-ARBA"/>
</dbReference>
<dbReference type="GO" id="GO:0000978">
    <property type="term" value="F:RNA polymerase II cis-regulatory region sequence-specific DNA binding"/>
    <property type="evidence" value="ECO:0007669"/>
    <property type="project" value="TreeGrafter"/>
</dbReference>
<evidence type="ECO:0000256" key="2">
    <source>
        <dbReference type="ARBA" id="ARBA00022491"/>
    </source>
</evidence>
<dbReference type="GO" id="GO:0000981">
    <property type="term" value="F:DNA-binding transcription factor activity, RNA polymerase II-specific"/>
    <property type="evidence" value="ECO:0007669"/>
    <property type="project" value="TreeGrafter"/>
</dbReference>
<evidence type="ECO:0000256" key="6">
    <source>
        <dbReference type="ARBA" id="ARBA00022833"/>
    </source>
</evidence>
<evidence type="ECO:0000256" key="5">
    <source>
        <dbReference type="ARBA" id="ARBA00022771"/>
    </source>
</evidence>
<protein>
    <recommendedName>
        <fullName evidence="10">C2H2-type domain-containing protein</fullName>
    </recommendedName>
</protein>
<gene>
    <name evidence="11" type="primary">SUVC02G1740</name>
    <name evidence="11" type="ORF">SUVC_02G1740</name>
</gene>
<evidence type="ECO:0000259" key="10">
    <source>
        <dbReference type="PROSITE" id="PS50157"/>
    </source>
</evidence>